<evidence type="ECO:0000313" key="3">
    <source>
        <dbReference type="Proteomes" id="UP000294498"/>
    </source>
</evidence>
<protein>
    <submittedName>
        <fullName evidence="2">Glycosyltransferase involved in cell wall biosynthesis</fullName>
    </submittedName>
</protein>
<dbReference type="Proteomes" id="UP000294498">
    <property type="component" value="Unassembled WGS sequence"/>
</dbReference>
<dbReference type="GO" id="GO:0016757">
    <property type="term" value="F:glycosyltransferase activity"/>
    <property type="evidence" value="ECO:0007669"/>
    <property type="project" value="InterPro"/>
</dbReference>
<dbReference type="RefSeq" id="WP_133997382.1">
    <property type="nucleotide sequence ID" value="NZ_SODV01000002.1"/>
</dbReference>
<dbReference type="SUPFAM" id="SSF53756">
    <property type="entry name" value="UDP-Glycosyltransferase/glycogen phosphorylase"/>
    <property type="match status" value="1"/>
</dbReference>
<dbReference type="AlphaFoldDB" id="A0A4V3GKQ6"/>
<name>A0A4V3GKQ6_9BACT</name>
<reference evidence="2 3" key="1">
    <citation type="submission" date="2019-03" db="EMBL/GenBank/DDBJ databases">
        <title>Genomic Encyclopedia of Type Strains, Phase IV (KMG-IV): sequencing the most valuable type-strain genomes for metagenomic binning, comparative biology and taxonomic classification.</title>
        <authorList>
            <person name="Goeker M."/>
        </authorList>
    </citation>
    <scope>NUCLEOTIDE SEQUENCE [LARGE SCALE GENOMIC DNA]</scope>
    <source>
        <strain evidence="2 3">DSM 100059</strain>
    </source>
</reference>
<dbReference type="Pfam" id="PF00534">
    <property type="entry name" value="Glycos_transf_1"/>
    <property type="match status" value="1"/>
</dbReference>
<feature type="domain" description="Glycosyl transferase family 1" evidence="1">
    <location>
        <begin position="189"/>
        <end position="302"/>
    </location>
</feature>
<comment type="caution">
    <text evidence="2">The sequence shown here is derived from an EMBL/GenBank/DDBJ whole genome shotgun (WGS) entry which is preliminary data.</text>
</comment>
<sequence>MKSTHKKTTLLILTPGFPSCEDESSCLPAQQIMVKALKKKSPFVQFVILTLEYPFTKEPYRWGGNLVYPFDNRNRGKGQRLLMWTRVWKRMEALHKENNVIGVFSFWHGECALLGKYFARLHRLKHYNWVLGQDAREGNKYVALTRPCAEELLAISESVADTFYIHHSIRPRHILPNGIDPTLFPYRNVSKDIDVLGAGTLKSLKRYTMWMEIVSSLAAKRPGLKATLIGKGPEAGYLKRMIREKGLQEQVTLAGELPHQDVLGLMQRCKIFLHPSSYEGFSTACLEALSAGAHVISFTYPTHQPIDHWHRVYSAEEMEAKALELLSDPGTDYSPVTPFLMEDNAASVMQLFAGSEPARR</sequence>
<gene>
    <name evidence="2" type="ORF">EDB95_4455</name>
</gene>
<keyword evidence="2" id="KW-0808">Transferase</keyword>
<evidence type="ECO:0000313" key="2">
    <source>
        <dbReference type="EMBL" id="TDW96622.1"/>
    </source>
</evidence>
<dbReference type="EMBL" id="SODV01000002">
    <property type="protein sequence ID" value="TDW96622.1"/>
    <property type="molecule type" value="Genomic_DNA"/>
</dbReference>
<dbReference type="InterPro" id="IPR001296">
    <property type="entry name" value="Glyco_trans_1"/>
</dbReference>
<accession>A0A4V3GKQ6</accession>
<dbReference type="PANTHER" id="PTHR45871:SF1">
    <property type="entry name" value="PHOSPHATIDYLINOSITOL N-ACETYLGLUCOSAMINYLTRANSFERASE SUBUNIT A"/>
    <property type="match status" value="1"/>
</dbReference>
<evidence type="ECO:0000259" key="1">
    <source>
        <dbReference type="Pfam" id="PF00534"/>
    </source>
</evidence>
<proteinExistence type="predicted"/>
<keyword evidence="3" id="KW-1185">Reference proteome</keyword>
<dbReference type="PANTHER" id="PTHR45871">
    <property type="entry name" value="N-ACETYLGLUCOSAMINYL-PHOSPHATIDYLINOSITOL BIOSYNTHETIC PROTEIN"/>
    <property type="match status" value="1"/>
</dbReference>
<dbReference type="Gene3D" id="3.40.50.2000">
    <property type="entry name" value="Glycogen Phosphorylase B"/>
    <property type="match status" value="2"/>
</dbReference>
<dbReference type="OrthoDB" id="1116389at2"/>
<organism evidence="2 3">
    <name type="scientific">Dinghuibacter silviterrae</name>
    <dbReference type="NCBI Taxonomy" id="1539049"/>
    <lineage>
        <taxon>Bacteria</taxon>
        <taxon>Pseudomonadati</taxon>
        <taxon>Bacteroidota</taxon>
        <taxon>Chitinophagia</taxon>
        <taxon>Chitinophagales</taxon>
        <taxon>Chitinophagaceae</taxon>
        <taxon>Dinghuibacter</taxon>
    </lineage>
</organism>